<evidence type="ECO:0000313" key="14">
    <source>
        <dbReference type="Proteomes" id="UP001498771"/>
    </source>
</evidence>
<keyword evidence="5 7" id="KW-0539">Nucleus</keyword>
<feature type="domain" description="TFIIS central" evidence="12">
    <location>
        <begin position="151"/>
        <end position="265"/>
    </location>
</feature>
<dbReference type="InterPro" id="IPR017923">
    <property type="entry name" value="TFIIS_N"/>
</dbReference>
<evidence type="ECO:0000256" key="4">
    <source>
        <dbReference type="ARBA" id="ARBA00022833"/>
    </source>
</evidence>
<reference evidence="13 14" key="1">
    <citation type="submission" date="2024-03" db="EMBL/GenBank/DDBJ databases">
        <title>Genome-scale model development and genomic sequencing of the oleaginous clade Lipomyces.</title>
        <authorList>
            <consortium name="Lawrence Berkeley National Laboratory"/>
            <person name="Czajka J.J."/>
            <person name="Han Y."/>
            <person name="Kim J."/>
            <person name="Mondo S.J."/>
            <person name="Hofstad B.A."/>
            <person name="Robles A."/>
            <person name="Haridas S."/>
            <person name="Riley R."/>
            <person name="LaButti K."/>
            <person name="Pangilinan J."/>
            <person name="Andreopoulos W."/>
            <person name="Lipzen A."/>
            <person name="Yan J."/>
            <person name="Wang M."/>
            <person name="Ng V."/>
            <person name="Grigoriev I.V."/>
            <person name="Spatafora J.W."/>
            <person name="Magnuson J.K."/>
            <person name="Baker S.E."/>
            <person name="Pomraning K.R."/>
        </authorList>
    </citation>
    <scope>NUCLEOTIDE SEQUENCE [LARGE SCALE GENOMIC DNA]</scope>
    <source>
        <strain evidence="13 14">Phaff 52-87</strain>
    </source>
</reference>
<evidence type="ECO:0000256" key="6">
    <source>
        <dbReference type="PROSITE-ProRule" id="PRU00472"/>
    </source>
</evidence>
<dbReference type="Pfam" id="PF01096">
    <property type="entry name" value="Zn_ribbon_TFIIS"/>
    <property type="match status" value="1"/>
</dbReference>
<dbReference type="PANTHER" id="PTHR11477">
    <property type="entry name" value="TRANSCRIPTION FACTOR S-II ZINC FINGER DOMAIN-CONTAINING PROTEIN"/>
    <property type="match status" value="1"/>
</dbReference>
<dbReference type="InterPro" id="IPR035100">
    <property type="entry name" value="TF_IIS-typ"/>
</dbReference>
<dbReference type="SUPFAM" id="SSF46942">
    <property type="entry name" value="Elongation factor TFIIS domain 2"/>
    <property type="match status" value="1"/>
</dbReference>
<dbReference type="NCBIfam" id="TIGR01385">
    <property type="entry name" value="TFSII"/>
    <property type="match status" value="1"/>
</dbReference>
<sequence>MSIDVKEIKALMGGLEKAASPATIIDILGQLKAGVKPTEKLLRETKLGIAVNKLRSHPDKKVSELVKSIIKKWKDEVTAQKAPKHAGSAQPSSSVGSTRAPTTSASPDSTAAATAAPEAVPSRPKVQRLPNGQLRDVKTDSVSTEIYPDKVRNSCVTVTYNALASDSDAHSDVILACSKQIEQVVFTNEKGTTPTYRSKMRSLFLNLKDSKNPSLRARVVSGEISAERLYRMSPQEMASEELKNEIKRLEQKNLFNAQGAKEERAITDRFTCGKCKQKKVSYYQMQTRSADEPLTTFCTCENCGNRWKFS</sequence>
<comment type="caution">
    <text evidence="13">The sequence shown here is derived from an EMBL/GenBank/DDBJ whole genome shotgun (WGS) entry which is preliminary data.</text>
</comment>
<keyword evidence="4 8" id="KW-0862">Zinc</keyword>
<dbReference type="Gene3D" id="1.10.472.30">
    <property type="entry name" value="Transcription elongation factor S-II, central domain"/>
    <property type="match status" value="1"/>
</dbReference>
<dbReference type="GeneID" id="90040715"/>
<name>A0ABR1FBD2_9ASCO</name>
<dbReference type="InterPro" id="IPR003617">
    <property type="entry name" value="TFIIS/CRSP70_N_sub"/>
</dbReference>
<evidence type="ECO:0000259" key="11">
    <source>
        <dbReference type="PROSITE" id="PS51319"/>
    </source>
</evidence>
<dbReference type="CDD" id="cd13749">
    <property type="entry name" value="Zn-ribbon_TFIIS"/>
    <property type="match status" value="1"/>
</dbReference>
<evidence type="ECO:0000256" key="7">
    <source>
        <dbReference type="PROSITE-ProRule" id="PRU00649"/>
    </source>
</evidence>
<dbReference type="PROSITE" id="PS51321">
    <property type="entry name" value="TFIIS_CENTRAL"/>
    <property type="match status" value="1"/>
</dbReference>
<dbReference type="SMART" id="SM00510">
    <property type="entry name" value="TFS2M"/>
    <property type="match status" value="1"/>
</dbReference>
<dbReference type="SMART" id="SM00509">
    <property type="entry name" value="TFS2N"/>
    <property type="match status" value="1"/>
</dbReference>
<dbReference type="RefSeq" id="XP_064770187.1">
    <property type="nucleotide sequence ID" value="XM_064915203.1"/>
</dbReference>
<dbReference type="SUPFAM" id="SSF47676">
    <property type="entry name" value="Conserved domain common to transcription factors TFIIS, elongin A, CRSP70"/>
    <property type="match status" value="1"/>
</dbReference>
<dbReference type="SUPFAM" id="SSF57783">
    <property type="entry name" value="Zinc beta-ribbon"/>
    <property type="match status" value="1"/>
</dbReference>
<dbReference type="Pfam" id="PF08711">
    <property type="entry name" value="Med26"/>
    <property type="match status" value="1"/>
</dbReference>
<proteinExistence type="inferred from homology"/>
<feature type="domain" description="TFIIS N-terminal" evidence="11">
    <location>
        <begin position="3"/>
        <end position="80"/>
    </location>
</feature>
<dbReference type="PIRSF" id="PIRSF006704">
    <property type="entry name" value="TF_IIS"/>
    <property type="match status" value="1"/>
</dbReference>
<gene>
    <name evidence="13" type="ORF">BZA70DRAFT_5525</name>
</gene>
<accession>A0ABR1FBD2</accession>
<dbReference type="Gene3D" id="1.20.930.10">
    <property type="entry name" value="Conserved domain common to transcription factors TFIIS, elongin A, CRSP70"/>
    <property type="match status" value="1"/>
</dbReference>
<dbReference type="Pfam" id="PF07500">
    <property type="entry name" value="TFIIS_M"/>
    <property type="match status" value="1"/>
</dbReference>
<evidence type="ECO:0000256" key="3">
    <source>
        <dbReference type="ARBA" id="ARBA00022771"/>
    </source>
</evidence>
<protein>
    <recommendedName>
        <fullName evidence="8">Transcription elongation factor</fullName>
    </recommendedName>
</protein>
<organism evidence="13 14">
    <name type="scientific">Myxozyma melibiosi</name>
    <dbReference type="NCBI Taxonomy" id="54550"/>
    <lineage>
        <taxon>Eukaryota</taxon>
        <taxon>Fungi</taxon>
        <taxon>Dikarya</taxon>
        <taxon>Ascomycota</taxon>
        <taxon>Saccharomycotina</taxon>
        <taxon>Lipomycetes</taxon>
        <taxon>Lipomycetales</taxon>
        <taxon>Lipomycetaceae</taxon>
        <taxon>Myxozyma</taxon>
    </lineage>
</organism>
<feature type="domain" description="TFIIS-type" evidence="10">
    <location>
        <begin position="268"/>
        <end position="308"/>
    </location>
</feature>
<dbReference type="InterPro" id="IPR003618">
    <property type="entry name" value="TFIIS_cen_dom"/>
</dbReference>
<evidence type="ECO:0000259" key="10">
    <source>
        <dbReference type="PROSITE" id="PS51133"/>
    </source>
</evidence>
<dbReference type="EMBL" id="JBBJBU010000001">
    <property type="protein sequence ID" value="KAK7207154.1"/>
    <property type="molecule type" value="Genomic_DNA"/>
</dbReference>
<keyword evidence="14" id="KW-1185">Reference proteome</keyword>
<dbReference type="InterPro" id="IPR001222">
    <property type="entry name" value="Znf_TFIIS"/>
</dbReference>
<dbReference type="PROSITE" id="PS00466">
    <property type="entry name" value="ZF_TFIIS_1"/>
    <property type="match status" value="1"/>
</dbReference>
<dbReference type="CDD" id="cd00183">
    <property type="entry name" value="TFIIS_I"/>
    <property type="match status" value="1"/>
</dbReference>
<dbReference type="InterPro" id="IPR036575">
    <property type="entry name" value="TFIIS_cen_dom_sf"/>
</dbReference>
<evidence type="ECO:0000256" key="5">
    <source>
        <dbReference type="ARBA" id="ARBA00023242"/>
    </source>
</evidence>
<feature type="region of interest" description="Disordered" evidence="9">
    <location>
        <begin position="78"/>
        <end position="141"/>
    </location>
</feature>
<keyword evidence="8" id="KW-0238">DNA-binding</keyword>
<comment type="subcellular location">
    <subcellularLocation>
        <location evidence="1 7 8">Nucleus</location>
    </subcellularLocation>
</comment>
<feature type="compositionally biased region" description="Low complexity" evidence="9">
    <location>
        <begin position="97"/>
        <end position="122"/>
    </location>
</feature>
<dbReference type="Proteomes" id="UP001498771">
    <property type="component" value="Unassembled WGS sequence"/>
</dbReference>
<dbReference type="SMART" id="SM00440">
    <property type="entry name" value="ZnF_C2C2"/>
    <property type="match status" value="1"/>
</dbReference>
<keyword evidence="8" id="KW-0804">Transcription</keyword>
<dbReference type="PANTHER" id="PTHR11477:SF0">
    <property type="entry name" value="IP08861P-RELATED"/>
    <property type="match status" value="1"/>
</dbReference>
<dbReference type="InterPro" id="IPR006289">
    <property type="entry name" value="TFSII"/>
</dbReference>
<evidence type="ECO:0000259" key="12">
    <source>
        <dbReference type="PROSITE" id="PS51321"/>
    </source>
</evidence>
<evidence type="ECO:0000256" key="9">
    <source>
        <dbReference type="SAM" id="MobiDB-lite"/>
    </source>
</evidence>
<evidence type="ECO:0000256" key="2">
    <source>
        <dbReference type="ARBA" id="ARBA00022723"/>
    </source>
</evidence>
<comment type="function">
    <text evidence="8">Necessary for efficient RNA polymerase II transcription elongation past template-encoded arresting sites.</text>
</comment>
<keyword evidence="2 8" id="KW-0479">Metal-binding</keyword>
<dbReference type="PROSITE" id="PS51133">
    <property type="entry name" value="ZF_TFIIS_2"/>
    <property type="match status" value="1"/>
</dbReference>
<evidence type="ECO:0000256" key="1">
    <source>
        <dbReference type="ARBA" id="ARBA00004123"/>
    </source>
</evidence>
<dbReference type="PROSITE" id="PS51319">
    <property type="entry name" value="TFIIS_N"/>
    <property type="match status" value="1"/>
</dbReference>
<keyword evidence="3 6" id="KW-0863">Zinc-finger</keyword>
<keyword evidence="8" id="KW-0805">Transcription regulation</keyword>
<comment type="similarity">
    <text evidence="8">Belongs to the TFS-II family.</text>
</comment>
<evidence type="ECO:0000256" key="8">
    <source>
        <dbReference type="RuleBase" id="RU368078"/>
    </source>
</evidence>
<dbReference type="Gene3D" id="2.20.25.10">
    <property type="match status" value="1"/>
</dbReference>
<evidence type="ECO:0000313" key="13">
    <source>
        <dbReference type="EMBL" id="KAK7207154.1"/>
    </source>
</evidence>
<dbReference type="InterPro" id="IPR035441">
    <property type="entry name" value="TFIIS/LEDGF_dom_sf"/>
</dbReference>